<dbReference type="HOGENOM" id="CLU_000288_13_1_1"/>
<proteinExistence type="inferred from homology"/>
<sequence length="341" mass="39473">MNITRVRPRLHISKHGRQKKEDLFDIQQSNLNSTLSPDVQLSVPEFPKKSSAHNASKIGRYILLDQQEGETFRAVNWQTYEEYICKVFPVNTYRDNLAPYWQVDDHDNISSISEIILGETKAYVIFDRHYGDLHSYVRQKKKLREEEASRLMEQIVAAVLHCHENGVVLRDLKLRKFVFKNQERTELRLDGLEDAYILNDDSDDQLTDKHGCPAYVSPEILNPNETYSGRSADVWSLGVMLYTMLVGRYPFHDCDPSALFGKIRRGQFSVPPGLSPKARCLIKNLLRREPQDRLSADQILKHPWFTNCSSTSSFVTIIDHKNMDQMVPNMVVHEAEDNFFV</sequence>
<dbReference type="AlphaFoldDB" id="K1PFT1"/>
<dbReference type="GO" id="GO:0031434">
    <property type="term" value="F:mitogen-activated protein kinase kinase binding"/>
    <property type="evidence" value="ECO:0007669"/>
    <property type="project" value="TreeGrafter"/>
</dbReference>
<protein>
    <submittedName>
        <fullName evidence="2">Tribbles-like protein 2</fullName>
    </submittedName>
</protein>
<dbReference type="GO" id="GO:0004672">
    <property type="term" value="F:protein kinase activity"/>
    <property type="evidence" value="ECO:0007669"/>
    <property type="project" value="InterPro"/>
</dbReference>
<dbReference type="FunFam" id="1.10.510.10:FF:000153">
    <property type="entry name" value="Tribbles homolog 2"/>
    <property type="match status" value="1"/>
</dbReference>
<dbReference type="GO" id="GO:0005524">
    <property type="term" value="F:ATP binding"/>
    <property type="evidence" value="ECO:0007669"/>
    <property type="project" value="InterPro"/>
</dbReference>
<dbReference type="SMART" id="SM00220">
    <property type="entry name" value="S_TKc"/>
    <property type="match status" value="1"/>
</dbReference>
<evidence type="ECO:0000313" key="2">
    <source>
        <dbReference type="EMBL" id="EKC22747.1"/>
    </source>
</evidence>
<comment type="similarity">
    <text evidence="1">Belongs to the protein kinase superfamily. CAMK Ser/Thr protein kinase family. Tribbles subfamily.</text>
</comment>
<dbReference type="SUPFAM" id="SSF56112">
    <property type="entry name" value="Protein kinase-like (PK-like)"/>
    <property type="match status" value="1"/>
</dbReference>
<dbReference type="PANTHER" id="PTHR22961:SF13">
    <property type="entry name" value="TRIBBLES"/>
    <property type="match status" value="1"/>
</dbReference>
<reference evidence="2" key="1">
    <citation type="journal article" date="2012" name="Nature">
        <title>The oyster genome reveals stress adaptation and complexity of shell formation.</title>
        <authorList>
            <person name="Zhang G."/>
            <person name="Fang X."/>
            <person name="Guo X."/>
            <person name="Li L."/>
            <person name="Luo R."/>
            <person name="Xu F."/>
            <person name="Yang P."/>
            <person name="Zhang L."/>
            <person name="Wang X."/>
            <person name="Qi H."/>
            <person name="Xiong Z."/>
            <person name="Que H."/>
            <person name="Xie Y."/>
            <person name="Holland P.W."/>
            <person name="Paps J."/>
            <person name="Zhu Y."/>
            <person name="Wu F."/>
            <person name="Chen Y."/>
            <person name="Wang J."/>
            <person name="Peng C."/>
            <person name="Meng J."/>
            <person name="Yang L."/>
            <person name="Liu J."/>
            <person name="Wen B."/>
            <person name="Zhang N."/>
            <person name="Huang Z."/>
            <person name="Zhu Q."/>
            <person name="Feng Y."/>
            <person name="Mount A."/>
            <person name="Hedgecock D."/>
            <person name="Xu Z."/>
            <person name="Liu Y."/>
            <person name="Domazet-Loso T."/>
            <person name="Du Y."/>
            <person name="Sun X."/>
            <person name="Zhang S."/>
            <person name="Liu B."/>
            <person name="Cheng P."/>
            <person name="Jiang X."/>
            <person name="Li J."/>
            <person name="Fan D."/>
            <person name="Wang W."/>
            <person name="Fu W."/>
            <person name="Wang T."/>
            <person name="Wang B."/>
            <person name="Zhang J."/>
            <person name="Peng Z."/>
            <person name="Li Y."/>
            <person name="Li N."/>
            <person name="Wang J."/>
            <person name="Chen M."/>
            <person name="He Y."/>
            <person name="Tan F."/>
            <person name="Song X."/>
            <person name="Zheng Q."/>
            <person name="Huang R."/>
            <person name="Yang H."/>
            <person name="Du X."/>
            <person name="Chen L."/>
            <person name="Yang M."/>
            <person name="Gaffney P.M."/>
            <person name="Wang S."/>
            <person name="Luo L."/>
            <person name="She Z."/>
            <person name="Ming Y."/>
            <person name="Huang W."/>
            <person name="Zhang S."/>
            <person name="Huang B."/>
            <person name="Zhang Y."/>
            <person name="Qu T."/>
            <person name="Ni P."/>
            <person name="Miao G."/>
            <person name="Wang J."/>
            <person name="Wang Q."/>
            <person name="Steinberg C.E."/>
            <person name="Wang H."/>
            <person name="Li N."/>
            <person name="Qian L."/>
            <person name="Zhang G."/>
            <person name="Li Y."/>
            <person name="Yang H."/>
            <person name="Liu X."/>
            <person name="Wang J."/>
            <person name="Yin Y."/>
            <person name="Wang J."/>
        </authorList>
    </citation>
    <scope>NUCLEOTIDE SEQUENCE [LARGE SCALE GENOMIC DNA]</scope>
    <source>
        <strain evidence="2">05x7-T-G4-1.051#20</strain>
    </source>
</reference>
<dbReference type="InterPro" id="IPR024104">
    <property type="entry name" value="Tribbles/Ser_Thr_kinase_40"/>
</dbReference>
<dbReference type="InterPro" id="IPR000719">
    <property type="entry name" value="Prot_kinase_dom"/>
</dbReference>
<dbReference type="EMBL" id="JH816525">
    <property type="protein sequence ID" value="EKC22747.1"/>
    <property type="molecule type" value="Genomic_DNA"/>
</dbReference>
<organism evidence="2">
    <name type="scientific">Magallana gigas</name>
    <name type="common">Pacific oyster</name>
    <name type="synonym">Crassostrea gigas</name>
    <dbReference type="NCBI Taxonomy" id="29159"/>
    <lineage>
        <taxon>Eukaryota</taxon>
        <taxon>Metazoa</taxon>
        <taxon>Spiralia</taxon>
        <taxon>Lophotrochozoa</taxon>
        <taxon>Mollusca</taxon>
        <taxon>Bivalvia</taxon>
        <taxon>Autobranchia</taxon>
        <taxon>Pteriomorphia</taxon>
        <taxon>Ostreida</taxon>
        <taxon>Ostreoidea</taxon>
        <taxon>Ostreidae</taxon>
        <taxon>Magallana</taxon>
    </lineage>
</organism>
<gene>
    <name evidence="2" type="ORF">CGI_10001538</name>
</gene>
<dbReference type="InParanoid" id="K1PFT1"/>
<evidence type="ECO:0000256" key="1">
    <source>
        <dbReference type="ARBA" id="ARBA00038180"/>
    </source>
</evidence>
<dbReference type="FunCoup" id="K1PFT1">
    <property type="interactions" value="271"/>
</dbReference>
<dbReference type="InterPro" id="IPR011009">
    <property type="entry name" value="Kinase-like_dom_sf"/>
</dbReference>
<dbReference type="Gene3D" id="1.10.510.10">
    <property type="entry name" value="Transferase(Phosphotransferase) domain 1"/>
    <property type="match status" value="1"/>
</dbReference>
<dbReference type="PANTHER" id="PTHR22961">
    <property type="entry name" value="SER/THR PROTEIN KINASE-TRB"/>
    <property type="match status" value="1"/>
</dbReference>
<name>K1PFT1_MAGGI</name>
<dbReference type="Pfam" id="PF00069">
    <property type="entry name" value="Pkinase"/>
    <property type="match status" value="1"/>
</dbReference>
<dbReference type="PROSITE" id="PS50011">
    <property type="entry name" value="PROTEIN_KINASE_DOM"/>
    <property type="match status" value="1"/>
</dbReference>
<accession>K1PFT1</accession>
<dbReference type="GO" id="GO:0005634">
    <property type="term" value="C:nucleus"/>
    <property type="evidence" value="ECO:0007669"/>
    <property type="project" value="TreeGrafter"/>
</dbReference>
<dbReference type="Gene3D" id="3.30.200.20">
    <property type="entry name" value="Phosphorylase Kinase, domain 1"/>
    <property type="match status" value="1"/>
</dbReference>
<dbReference type="GO" id="GO:0032436">
    <property type="term" value="P:positive regulation of proteasomal ubiquitin-dependent protein catabolic process"/>
    <property type="evidence" value="ECO:0007669"/>
    <property type="project" value="TreeGrafter"/>
</dbReference>